<comment type="function">
    <text evidence="6">May be involved in iron transport and iron homeostasis.</text>
</comment>
<proteinExistence type="inferred from homology"/>
<feature type="transmembrane region" description="Helical" evidence="6">
    <location>
        <begin position="342"/>
        <end position="363"/>
    </location>
</feature>
<feature type="transmembrane region" description="Helical" evidence="6">
    <location>
        <begin position="20"/>
        <end position="39"/>
    </location>
</feature>
<comment type="caution">
    <text evidence="7">The sequence shown here is derived from an EMBL/GenBank/DDBJ whole genome shotgun (WGS) entry which is preliminary data.</text>
</comment>
<dbReference type="GO" id="GO:0005381">
    <property type="term" value="F:iron ion transmembrane transporter activity"/>
    <property type="evidence" value="ECO:0007669"/>
    <property type="project" value="UniProtKB-UniRule"/>
</dbReference>
<evidence type="ECO:0000256" key="4">
    <source>
        <dbReference type="ARBA" id="ARBA00022989"/>
    </source>
</evidence>
<organism evidence="7 8">
    <name type="scientific">Diceros bicornis minor</name>
    <name type="common">South-central black rhinoceros</name>
    <dbReference type="NCBI Taxonomy" id="77932"/>
    <lineage>
        <taxon>Eukaryota</taxon>
        <taxon>Metazoa</taxon>
        <taxon>Chordata</taxon>
        <taxon>Craniata</taxon>
        <taxon>Vertebrata</taxon>
        <taxon>Euteleostomi</taxon>
        <taxon>Mammalia</taxon>
        <taxon>Eutheria</taxon>
        <taxon>Laurasiatheria</taxon>
        <taxon>Perissodactyla</taxon>
        <taxon>Rhinocerotidae</taxon>
        <taxon>Diceros</taxon>
    </lineage>
</organism>
<evidence type="ECO:0000313" key="7">
    <source>
        <dbReference type="EMBL" id="KAF5927761.1"/>
    </source>
</evidence>
<dbReference type="Pfam" id="PF06963">
    <property type="entry name" value="FPN1"/>
    <property type="match status" value="3"/>
</dbReference>
<dbReference type="AlphaFoldDB" id="A0A7J7FIH5"/>
<keyword evidence="2 6" id="KW-0813">Transport</keyword>
<evidence type="ECO:0000256" key="6">
    <source>
        <dbReference type="RuleBase" id="RU365065"/>
    </source>
</evidence>
<reference evidence="7 8" key="1">
    <citation type="journal article" date="2020" name="Mol. Biol. Evol.">
        <title>Interspecific Gene Flow and the Evolution of Specialization in Black and White Rhinoceros.</title>
        <authorList>
            <person name="Moodley Y."/>
            <person name="Westbury M.V."/>
            <person name="Russo I.M."/>
            <person name="Gopalakrishnan S."/>
            <person name="Rakotoarivelo A."/>
            <person name="Olsen R.A."/>
            <person name="Prost S."/>
            <person name="Tunstall T."/>
            <person name="Ryder O.A."/>
            <person name="Dalen L."/>
            <person name="Bruford M.W."/>
        </authorList>
    </citation>
    <scope>NUCLEOTIDE SEQUENCE [LARGE SCALE GENOMIC DNA]</scope>
    <source>
        <strain evidence="7">SBR-YM</strain>
        <tissue evidence="7">Skin</tissue>
    </source>
</reference>
<feature type="transmembrane region" description="Helical" evidence="6">
    <location>
        <begin position="231"/>
        <end position="255"/>
    </location>
</feature>
<comment type="subcellular location">
    <subcellularLocation>
        <location evidence="1 6">Membrane</location>
        <topology evidence="1 6">Multi-pass membrane protein</topology>
    </subcellularLocation>
</comment>
<evidence type="ECO:0000256" key="5">
    <source>
        <dbReference type="ARBA" id="ARBA00023136"/>
    </source>
</evidence>
<dbReference type="GO" id="GO:0016020">
    <property type="term" value="C:membrane"/>
    <property type="evidence" value="ECO:0007669"/>
    <property type="project" value="UniProtKB-SubCell"/>
</dbReference>
<evidence type="ECO:0000256" key="3">
    <source>
        <dbReference type="ARBA" id="ARBA00022692"/>
    </source>
</evidence>
<dbReference type="EMBL" id="JACDTQ010000550">
    <property type="protein sequence ID" value="KAF5927761.1"/>
    <property type="molecule type" value="Genomic_DNA"/>
</dbReference>
<keyword evidence="4 6" id="KW-1133">Transmembrane helix</keyword>
<feature type="transmembrane region" description="Helical" evidence="6">
    <location>
        <begin position="555"/>
        <end position="576"/>
    </location>
</feature>
<keyword evidence="5 6" id="KW-0472">Membrane</keyword>
<comment type="caution">
    <text evidence="6">Lacks conserved residue(s) required for the propagation of feature annotation.</text>
</comment>
<dbReference type="PANTHER" id="PTHR11660:SF50">
    <property type="entry name" value="SOLUTE CARRIER FAMILY 40 MEMBER"/>
    <property type="match status" value="1"/>
</dbReference>
<dbReference type="PANTHER" id="PTHR11660">
    <property type="entry name" value="SOLUTE CARRIER FAMILY 40 MEMBER"/>
    <property type="match status" value="1"/>
</dbReference>
<keyword evidence="6" id="KW-0406">Ion transport</keyword>
<dbReference type="InterPro" id="IPR009716">
    <property type="entry name" value="Ferroportin-1"/>
</dbReference>
<evidence type="ECO:0000313" key="8">
    <source>
        <dbReference type="Proteomes" id="UP000551758"/>
    </source>
</evidence>
<dbReference type="Proteomes" id="UP000551758">
    <property type="component" value="Unassembled WGS sequence"/>
</dbReference>
<protein>
    <recommendedName>
        <fullName evidence="6">Solute carrier family 40 member</fullName>
    </recommendedName>
</protein>
<sequence>MGIRSHFGEDVRKNYIDTGIGLVVAGSVLVFGVLIGDWIDRKPRNKGSTLTYDIHNYVRAHEPALCLLLKAAIADGNDNPGWHRDLVKCCYSALNDDVAASCHLKPRGDGTSLACLVHCECPPPVLRHESERQSQDLNALQCTVACSAAVITLAALANLPSTALTIIIQRDWIVSFTGDNRGQLAGELCHRRVHRSSRVTYSAEKMNAAVQQLDQIINIFAPLSAAQVMTWASHVIGCGFILGWNLVSLLVEFLFPSSVFQLIPQLAVKPQQQTGEHFLERQQEAVNIQELPVSNYNLNILSANMHRNNCLLGWLGLGLPLHNGAGIRLHHRELCLSQGIRASLLGVLMALLALSGLMGTILLTRLRGHYGLATIAIMSNGLHPRRLSDALGVLNVNRLILLDHSSIHWTNRTVLFEGEQDTKHLESCISTILLFLGVILARIEIILSVQISLHFFECRTLFHCSISQILADSLKVGAVGRKEADSFSAKPKAKRKNLELGLDLKLKTLLSVLNIFGMKWRLETGGVNSVQCSLNYLTDLIHFMLVMLVPQPQQFGMLFFISTLFVTMELVLYFFCARKCKIINAHAQKTVKKGPLT</sequence>
<gene>
    <name evidence="7" type="ORF">HPG69_000667</name>
</gene>
<comment type="similarity">
    <text evidence="6">Belongs to the ferroportin (FP) (TC 2.A.100) family. SLC40A subfamily.</text>
</comment>
<evidence type="ECO:0000256" key="2">
    <source>
        <dbReference type="ARBA" id="ARBA00022448"/>
    </source>
</evidence>
<name>A0A7J7FIH5_DICBM</name>
<feature type="transmembrane region" description="Helical" evidence="6">
    <location>
        <begin position="137"/>
        <end position="157"/>
    </location>
</feature>
<keyword evidence="3 6" id="KW-0812">Transmembrane</keyword>
<keyword evidence="8" id="KW-1185">Reference proteome</keyword>
<evidence type="ECO:0000256" key="1">
    <source>
        <dbReference type="ARBA" id="ARBA00004141"/>
    </source>
</evidence>
<accession>A0A7J7FIH5</accession>